<protein>
    <recommendedName>
        <fullName evidence="5">DUF2092 domain-containing protein</fullName>
    </recommendedName>
</protein>
<keyword evidence="4" id="KW-1185">Reference proteome</keyword>
<organism evidence="3 4">
    <name type="scientific">Aureitalea marina</name>
    <dbReference type="NCBI Taxonomy" id="930804"/>
    <lineage>
        <taxon>Bacteria</taxon>
        <taxon>Pseudomonadati</taxon>
        <taxon>Bacteroidota</taxon>
        <taxon>Flavobacteriia</taxon>
        <taxon>Flavobacteriales</taxon>
        <taxon>Flavobacteriaceae</taxon>
        <taxon>Aureitalea</taxon>
    </lineage>
</organism>
<evidence type="ECO:0000256" key="1">
    <source>
        <dbReference type="ARBA" id="ARBA00022729"/>
    </source>
</evidence>
<evidence type="ECO:0008006" key="5">
    <source>
        <dbReference type="Google" id="ProtNLM"/>
    </source>
</evidence>
<dbReference type="Gene3D" id="2.50.20.10">
    <property type="entry name" value="Lipoprotein localisation LolA/LolB/LppX"/>
    <property type="match status" value="1"/>
</dbReference>
<accession>A0A2S7KU26</accession>
<dbReference type="Proteomes" id="UP000239800">
    <property type="component" value="Unassembled WGS sequence"/>
</dbReference>
<gene>
    <name evidence="3" type="ORF">BST85_11105</name>
</gene>
<keyword evidence="1 2" id="KW-0732">Signal</keyword>
<dbReference type="AlphaFoldDB" id="A0A2S7KU26"/>
<evidence type="ECO:0000256" key="2">
    <source>
        <dbReference type="SAM" id="SignalP"/>
    </source>
</evidence>
<dbReference type="EMBL" id="MQUB01000001">
    <property type="protein sequence ID" value="PQB06058.1"/>
    <property type="molecule type" value="Genomic_DNA"/>
</dbReference>
<feature type="chain" id="PRO_5015703666" description="DUF2092 domain-containing protein" evidence="2">
    <location>
        <begin position="25"/>
        <end position="247"/>
    </location>
</feature>
<sequence length="247" mass="28278">MKKKHLILALSVFLIFGLSNHVHSQSDKDIDQVAVDILDKMSDVIGEIESCAFQLVKDEDFINDDGMVERRRTHTTSYFKGPDRFAIRSRGHKGNKGYWYNGETLTYYSFDENNYVVLPTPNTSMATIDSLHVTFGMRFPAADLFYPSFTDDVIDAFDRVKFAGMKQVDGKDYFHVVAENRQLIFQLWIGNDGFYMPQMYAYTIKGDQPRSVSATFKAWELGVELPNPMFEFTPPDGARLISIMAQE</sequence>
<evidence type="ECO:0000313" key="4">
    <source>
        <dbReference type="Proteomes" id="UP000239800"/>
    </source>
</evidence>
<dbReference type="InterPro" id="IPR029046">
    <property type="entry name" value="LolA/LolB/LppX"/>
</dbReference>
<reference evidence="3 4" key="1">
    <citation type="submission" date="2016-11" db="EMBL/GenBank/DDBJ databases">
        <title>Trade-off between light-utilization and light-protection in marine flavobacteria.</title>
        <authorList>
            <person name="Kumagai Y."/>
        </authorList>
    </citation>
    <scope>NUCLEOTIDE SEQUENCE [LARGE SCALE GENOMIC DNA]</scope>
    <source>
        <strain evidence="3 4">NBRC 107741</strain>
    </source>
</reference>
<dbReference type="SUPFAM" id="SSF89392">
    <property type="entry name" value="Prokaryotic lipoproteins and lipoprotein localization factors"/>
    <property type="match status" value="1"/>
</dbReference>
<proteinExistence type="predicted"/>
<dbReference type="Pfam" id="PF09865">
    <property type="entry name" value="DUF2092"/>
    <property type="match status" value="1"/>
</dbReference>
<comment type="caution">
    <text evidence="3">The sequence shown here is derived from an EMBL/GenBank/DDBJ whole genome shotgun (WGS) entry which is preliminary data.</text>
</comment>
<dbReference type="InterPro" id="IPR019207">
    <property type="entry name" value="DUF2092"/>
</dbReference>
<name>A0A2S7KU26_9FLAO</name>
<dbReference type="RefSeq" id="WP_181040010.1">
    <property type="nucleotide sequence ID" value="NZ_MQUB01000001.1"/>
</dbReference>
<feature type="signal peptide" evidence="2">
    <location>
        <begin position="1"/>
        <end position="24"/>
    </location>
</feature>
<evidence type="ECO:0000313" key="3">
    <source>
        <dbReference type="EMBL" id="PQB06058.1"/>
    </source>
</evidence>